<evidence type="ECO:0000256" key="11">
    <source>
        <dbReference type="ARBA" id="ARBA00023224"/>
    </source>
</evidence>
<feature type="transmembrane region" description="Helical" evidence="14">
    <location>
        <begin position="53"/>
        <end position="74"/>
    </location>
</feature>
<dbReference type="EMBL" id="KT012297">
    <property type="protein sequence ID" value="ALG92795.1"/>
    <property type="molecule type" value="Genomic_DNA"/>
</dbReference>
<protein>
    <recommendedName>
        <fullName evidence="13">Taste receptor type 2</fullName>
    </recommendedName>
</protein>
<keyword evidence="7 13" id="KW-0297">G-protein coupled receptor</keyword>
<dbReference type="EMBL" id="KT012257">
    <property type="protein sequence ID" value="ALG92755.1"/>
    <property type="molecule type" value="Genomic_DNA"/>
</dbReference>
<sequence>MNRISGIEVFFVILLSVEFIIGNIGNVFIALVNIMDWVKGRNISSVSQILTPLAISRIAVLVSLFLSMLASVLQPNLLMAVNLLRMINIFCAVTNHFNIWLTTCLSVFYFLKIANFSNSIFIYLKWRVSKVVLVIMLVSLVLSFFNMVLKNTGVDAWDGGMQRNMSSCSSWNTSQIFSTIFYTKYMLTDYMVICVPLSLSLSAFLLLLFSLWKHLKKMQHNTRDASTRAHIQALKTVFACLLLYILFFLSFCIHVTVFQFLDRQLVILFSLTLGMTFPSLHSCVIILGDSKLRQSSLLLLSWLRCRSP</sequence>
<dbReference type="PANTHER" id="PTHR11394">
    <property type="entry name" value="TASTE RECEPTOR TYPE 2"/>
    <property type="match status" value="1"/>
</dbReference>
<keyword evidence="10" id="KW-0325">Glycoprotein</keyword>
<dbReference type="EMBL" id="KT012289">
    <property type="protein sequence ID" value="ALG92787.1"/>
    <property type="molecule type" value="Genomic_DNA"/>
</dbReference>
<keyword evidence="9 13" id="KW-0675">Receptor</keyword>
<keyword evidence="8 13" id="KW-0472">Membrane</keyword>
<dbReference type="GO" id="GO:0033038">
    <property type="term" value="F:bitter taste receptor activity"/>
    <property type="evidence" value="ECO:0007669"/>
    <property type="project" value="InterPro"/>
</dbReference>
<evidence type="ECO:0000256" key="1">
    <source>
        <dbReference type="ARBA" id="ARBA00004141"/>
    </source>
</evidence>
<proteinExistence type="inferred from homology"/>
<dbReference type="EMBL" id="KT012277">
    <property type="protein sequence ID" value="ALG92775.1"/>
    <property type="molecule type" value="Genomic_DNA"/>
</dbReference>
<dbReference type="FunFam" id="1.20.1070.10:FF:000042">
    <property type="entry name" value="Taste receptor type 2 member 7"/>
    <property type="match status" value="1"/>
</dbReference>
<evidence type="ECO:0000259" key="15">
    <source>
        <dbReference type="PROSITE" id="PS50262"/>
    </source>
</evidence>
<evidence type="ECO:0000256" key="14">
    <source>
        <dbReference type="SAM" id="Phobius"/>
    </source>
</evidence>
<dbReference type="AlphaFoldDB" id="A0A0N7FXH3"/>
<evidence type="ECO:0000256" key="10">
    <source>
        <dbReference type="ARBA" id="ARBA00023180"/>
    </source>
</evidence>
<feature type="transmembrane region" description="Helical" evidence="14">
    <location>
        <begin position="131"/>
        <end position="149"/>
    </location>
</feature>
<feature type="transmembrane region" description="Helical" evidence="14">
    <location>
        <begin position="190"/>
        <end position="212"/>
    </location>
</feature>
<evidence type="ECO:0000256" key="3">
    <source>
        <dbReference type="ARBA" id="ARBA00022480"/>
    </source>
</evidence>
<evidence type="ECO:0000256" key="2">
    <source>
        <dbReference type="ARBA" id="ARBA00007376"/>
    </source>
</evidence>
<feature type="transmembrane region" description="Helical" evidence="14">
    <location>
        <begin position="267"/>
        <end position="288"/>
    </location>
</feature>
<comment type="subcellular location">
    <subcellularLocation>
        <location evidence="1 13">Membrane</location>
        <topology evidence="1 13">Multi-pass membrane protein</topology>
    </subcellularLocation>
</comment>
<reference evidence="17" key="1">
    <citation type="journal article" date="2015" name="Proc. Natl. Acad. Sci. U.S.A.">
        <title>Sympatric speciation revealed by genome-wide divergence in the blind mole rat Spalax.</title>
        <authorList>
            <person name="Li K."/>
            <person name="Hong W."/>
            <person name="Jiao H."/>
            <person name="Wang G.D."/>
            <person name="Rodriguez K.A."/>
            <person name="Buffenstein R."/>
            <person name="Zhao Y."/>
            <person name="Nevo E."/>
            <person name="Zhao H."/>
        </authorList>
    </citation>
    <scope>NUCLEOTIDE SEQUENCE</scope>
    <source>
        <strain evidence="18">B14-1</strain>
        <strain evidence="19">B15-1</strain>
        <strain evidence="16">B5-1</strain>
        <strain evidence="17">B7-1</strain>
        <strain evidence="22">C12-1</strain>
        <strain evidence="20">C5-1</strain>
        <strain evidence="21">C9-1</strain>
        <tissue evidence="17">Muscle</tissue>
    </source>
</reference>
<evidence type="ECO:0000256" key="8">
    <source>
        <dbReference type="ARBA" id="ARBA00023136"/>
    </source>
</evidence>
<keyword evidence="11 13" id="KW-0807">Transducer</keyword>
<gene>
    <name evidence="17" type="primary">Tas2r2</name>
</gene>
<evidence type="ECO:0000256" key="7">
    <source>
        <dbReference type="ARBA" id="ARBA00023040"/>
    </source>
</evidence>
<dbReference type="EMBL" id="KT012275">
    <property type="protein sequence ID" value="ALG92773.1"/>
    <property type="molecule type" value="Genomic_DNA"/>
</dbReference>
<evidence type="ECO:0000313" key="20">
    <source>
        <dbReference type="EMBL" id="ALG92787.1"/>
    </source>
</evidence>
<accession>A0A0N7FXH3</accession>
<evidence type="ECO:0000313" key="18">
    <source>
        <dbReference type="EMBL" id="ALG92773.1"/>
    </source>
</evidence>
<dbReference type="PANTHER" id="PTHR11394:SF23">
    <property type="entry name" value="TASTE RECEPTOR TYPE 2 MEMBER 14"/>
    <property type="match status" value="1"/>
</dbReference>
<evidence type="ECO:0000313" key="17">
    <source>
        <dbReference type="EMBL" id="ALG92759.1"/>
    </source>
</evidence>
<dbReference type="Gene3D" id="1.20.1070.10">
    <property type="entry name" value="Rhodopsin 7-helix transmembrane proteins"/>
    <property type="match status" value="1"/>
</dbReference>
<dbReference type="InterPro" id="IPR017452">
    <property type="entry name" value="GPCR_Rhodpsn_7TM"/>
</dbReference>
<keyword evidence="3 13" id="KW-0919">Taste</keyword>
<evidence type="ECO:0000256" key="6">
    <source>
        <dbReference type="ARBA" id="ARBA00022989"/>
    </source>
</evidence>
<name>A0A0N7FXH3_NANGA</name>
<feature type="transmembrane region" description="Helical" evidence="14">
    <location>
        <begin position="233"/>
        <end position="261"/>
    </location>
</feature>
<evidence type="ECO:0000313" key="22">
    <source>
        <dbReference type="EMBL" id="ALG92801.1"/>
    </source>
</evidence>
<feature type="transmembrane region" description="Helical" evidence="14">
    <location>
        <begin position="86"/>
        <end position="111"/>
    </location>
</feature>
<dbReference type="CDD" id="cd15019">
    <property type="entry name" value="7tm_TAS2R14-like"/>
    <property type="match status" value="1"/>
</dbReference>
<dbReference type="SUPFAM" id="SSF81321">
    <property type="entry name" value="Family A G protein-coupled receptor-like"/>
    <property type="match status" value="1"/>
</dbReference>
<organism evidence="17">
    <name type="scientific">Nannospalax galili</name>
    <name type="common">Northern Israeli blind subterranean mole rat</name>
    <name type="synonym">Spalax galili</name>
    <dbReference type="NCBI Taxonomy" id="1026970"/>
    <lineage>
        <taxon>Eukaryota</taxon>
        <taxon>Metazoa</taxon>
        <taxon>Chordata</taxon>
        <taxon>Craniata</taxon>
        <taxon>Vertebrata</taxon>
        <taxon>Euteleostomi</taxon>
        <taxon>Mammalia</taxon>
        <taxon>Eutheria</taxon>
        <taxon>Euarchontoglires</taxon>
        <taxon>Glires</taxon>
        <taxon>Rodentia</taxon>
        <taxon>Myomorpha</taxon>
        <taxon>Muroidea</taxon>
        <taxon>Spalacidae</taxon>
        <taxon>Spalacinae</taxon>
        <taxon>Nannospalax</taxon>
    </lineage>
</organism>
<dbReference type="GO" id="GO:0004930">
    <property type="term" value="F:G protein-coupled receptor activity"/>
    <property type="evidence" value="ECO:0007669"/>
    <property type="project" value="UniProtKB-KW"/>
</dbReference>
<evidence type="ECO:0000256" key="9">
    <source>
        <dbReference type="ARBA" id="ARBA00023170"/>
    </source>
</evidence>
<feature type="domain" description="G-protein coupled receptors family 1 profile" evidence="15">
    <location>
        <begin position="25"/>
        <end position="285"/>
    </location>
</feature>
<keyword evidence="5 13" id="KW-0812">Transmembrane</keyword>
<keyword evidence="6 14" id="KW-1133">Transmembrane helix</keyword>
<feature type="transmembrane region" description="Helical" evidence="14">
    <location>
        <begin position="6"/>
        <end position="32"/>
    </location>
</feature>
<evidence type="ECO:0000256" key="4">
    <source>
        <dbReference type="ARBA" id="ARBA00022606"/>
    </source>
</evidence>
<evidence type="ECO:0000313" key="19">
    <source>
        <dbReference type="EMBL" id="ALG92775.1"/>
    </source>
</evidence>
<evidence type="ECO:0000313" key="21">
    <source>
        <dbReference type="EMBL" id="ALG92795.1"/>
    </source>
</evidence>
<dbReference type="InterPro" id="IPR007960">
    <property type="entry name" value="TAS2R"/>
</dbReference>
<comment type="similarity">
    <text evidence="2 12">Belongs to the G-protein coupled receptor T2R family.</text>
</comment>
<evidence type="ECO:0000256" key="5">
    <source>
        <dbReference type="ARBA" id="ARBA00022692"/>
    </source>
</evidence>
<dbReference type="EMBL" id="KT012303">
    <property type="protein sequence ID" value="ALG92801.1"/>
    <property type="molecule type" value="Genomic_DNA"/>
</dbReference>
<dbReference type="Pfam" id="PF05296">
    <property type="entry name" value="TAS2R"/>
    <property type="match status" value="1"/>
</dbReference>
<dbReference type="EMBL" id="KT012261">
    <property type="protein sequence ID" value="ALG92759.1"/>
    <property type="molecule type" value="Genomic_DNA"/>
</dbReference>
<dbReference type="GO" id="GO:0016020">
    <property type="term" value="C:membrane"/>
    <property type="evidence" value="ECO:0007669"/>
    <property type="project" value="UniProtKB-SubCell"/>
</dbReference>
<keyword evidence="4 13" id="KW-0716">Sensory transduction</keyword>
<evidence type="ECO:0000256" key="13">
    <source>
        <dbReference type="RuleBase" id="RU004424"/>
    </source>
</evidence>
<evidence type="ECO:0000256" key="12">
    <source>
        <dbReference type="RuleBase" id="RU004423"/>
    </source>
</evidence>
<dbReference type="PROSITE" id="PS50262">
    <property type="entry name" value="G_PROTEIN_RECEP_F1_2"/>
    <property type="match status" value="1"/>
</dbReference>
<evidence type="ECO:0000313" key="16">
    <source>
        <dbReference type="EMBL" id="ALG92755.1"/>
    </source>
</evidence>